<organism evidence="1 2">
    <name type="scientific">Shackletoniella antarctica</name>
    <dbReference type="NCBI Taxonomy" id="268115"/>
    <lineage>
        <taxon>Bacteria</taxon>
        <taxon>Bacillati</taxon>
        <taxon>Cyanobacteriota</taxon>
        <taxon>Cyanophyceae</taxon>
        <taxon>Oculatellales</taxon>
        <taxon>Oculatellaceae</taxon>
        <taxon>Shackletoniella</taxon>
    </lineage>
</organism>
<accession>A0A2W4Y1U7</accession>
<evidence type="ECO:0000313" key="1">
    <source>
        <dbReference type="EMBL" id="PZO40955.1"/>
    </source>
</evidence>
<gene>
    <name evidence="1" type="ORF">DCF17_11230</name>
</gene>
<comment type="caution">
    <text evidence="1">The sequence shown here is derived from an EMBL/GenBank/DDBJ whole genome shotgun (WGS) entry which is preliminary data.</text>
</comment>
<dbReference type="Proteomes" id="UP000249081">
    <property type="component" value="Unassembled WGS sequence"/>
</dbReference>
<dbReference type="AlphaFoldDB" id="A0A2W4Y1U7"/>
<sequence length="78" mass="8443">MNLTHKLELFDTPKSGRVECPITAQIKGRVFFEGTYWPAQVYEAAADANYALAVSSWVTVVGRQGLTLLVAPVVAACT</sequence>
<proteinExistence type="predicted"/>
<evidence type="ECO:0000313" key="2">
    <source>
        <dbReference type="Proteomes" id="UP000249081"/>
    </source>
</evidence>
<name>A0A2W4Y1U7_9CYAN</name>
<dbReference type="InterPro" id="IPR012340">
    <property type="entry name" value="NA-bd_OB-fold"/>
</dbReference>
<dbReference type="Gene3D" id="2.40.50.140">
    <property type="entry name" value="Nucleic acid-binding proteins"/>
    <property type="match status" value="1"/>
</dbReference>
<reference evidence="1 2" key="2">
    <citation type="submission" date="2018-06" db="EMBL/GenBank/DDBJ databases">
        <title>Metagenomic assembly of (sub)arctic Cyanobacteria and their associated microbiome from non-axenic cultures.</title>
        <authorList>
            <person name="Baurain D."/>
        </authorList>
    </citation>
    <scope>NUCLEOTIDE SEQUENCE [LARGE SCALE GENOMIC DNA]</scope>
    <source>
        <strain evidence="1">ULC041bin1</strain>
    </source>
</reference>
<dbReference type="EMBL" id="QBMN01000069">
    <property type="protein sequence ID" value="PZO40955.1"/>
    <property type="molecule type" value="Genomic_DNA"/>
</dbReference>
<reference evidence="2" key="1">
    <citation type="submission" date="2018-04" db="EMBL/GenBank/DDBJ databases">
        <authorList>
            <person name="Cornet L."/>
        </authorList>
    </citation>
    <scope>NUCLEOTIDE SEQUENCE [LARGE SCALE GENOMIC DNA]</scope>
</reference>
<protein>
    <submittedName>
        <fullName evidence="1">Uncharacterized protein</fullName>
    </submittedName>
</protein>